<dbReference type="SFLD" id="SFLDG01129">
    <property type="entry name" value="C1.5:_HAD__Beta-PGM__Phosphata"/>
    <property type="match status" value="1"/>
</dbReference>
<dbReference type="InterPro" id="IPR023214">
    <property type="entry name" value="HAD_sf"/>
</dbReference>
<keyword evidence="2" id="KW-1185">Reference proteome</keyword>
<dbReference type="Pfam" id="PF00702">
    <property type="entry name" value="Hydrolase"/>
    <property type="match status" value="1"/>
</dbReference>
<dbReference type="SFLD" id="SFLDS00003">
    <property type="entry name" value="Haloacid_Dehalogenase"/>
    <property type="match status" value="1"/>
</dbReference>
<dbReference type="PANTHER" id="PTHR12725">
    <property type="entry name" value="HALOACID DEHALOGENASE-LIKE HYDROLASE"/>
    <property type="match status" value="1"/>
</dbReference>
<dbReference type="NCBIfam" id="TIGR01993">
    <property type="entry name" value="Pyr-5-nucltdase"/>
    <property type="match status" value="1"/>
</dbReference>
<organism evidence="1 2">
    <name type="scientific">Kaistia soli DSM 19436</name>
    <dbReference type="NCBI Taxonomy" id="1122133"/>
    <lineage>
        <taxon>Bacteria</taxon>
        <taxon>Pseudomonadati</taxon>
        <taxon>Pseudomonadota</taxon>
        <taxon>Alphaproteobacteria</taxon>
        <taxon>Hyphomicrobiales</taxon>
        <taxon>Kaistiaceae</taxon>
        <taxon>Kaistia</taxon>
    </lineage>
</organism>
<accession>A0A1M5NUZ0</accession>
<dbReference type="SFLD" id="SFLDG01132">
    <property type="entry name" value="C1.5.3:_5'-Nucleotidase_Like"/>
    <property type="match status" value="1"/>
</dbReference>
<dbReference type="STRING" id="1122133.SAMN02745157_0016"/>
<dbReference type="InterPro" id="IPR006439">
    <property type="entry name" value="HAD-SF_hydro_IA"/>
</dbReference>
<dbReference type="Proteomes" id="UP000184485">
    <property type="component" value="Unassembled WGS sequence"/>
</dbReference>
<dbReference type="InterPro" id="IPR010237">
    <property type="entry name" value="Pyr-5-nucltdase"/>
</dbReference>
<gene>
    <name evidence="1" type="ORF">SAMN02745157_0016</name>
</gene>
<dbReference type="OrthoDB" id="9803141at2"/>
<reference evidence="1 2" key="1">
    <citation type="submission" date="2016-11" db="EMBL/GenBank/DDBJ databases">
        <authorList>
            <person name="Jaros S."/>
            <person name="Januszkiewicz K."/>
            <person name="Wedrychowicz H."/>
        </authorList>
    </citation>
    <scope>NUCLEOTIDE SEQUENCE [LARGE SCALE GENOMIC DNA]</scope>
    <source>
        <strain evidence="1 2">DSM 19436</strain>
    </source>
</reference>
<protein>
    <submittedName>
        <fullName evidence="1">Putative hydrolase of the HAD superfamily</fullName>
    </submittedName>
</protein>
<evidence type="ECO:0000313" key="2">
    <source>
        <dbReference type="Proteomes" id="UP000184485"/>
    </source>
</evidence>
<dbReference type="EMBL" id="FQUP01000010">
    <property type="protein sequence ID" value="SHG93320.1"/>
    <property type="molecule type" value="Genomic_DNA"/>
</dbReference>
<dbReference type="CDD" id="cd02604">
    <property type="entry name" value="HAD_5NT"/>
    <property type="match status" value="1"/>
</dbReference>
<dbReference type="RefSeq" id="WP_073058531.1">
    <property type="nucleotide sequence ID" value="NZ_FQUP01000010.1"/>
</dbReference>
<proteinExistence type="predicted"/>
<dbReference type="Gene3D" id="3.40.50.1000">
    <property type="entry name" value="HAD superfamily/HAD-like"/>
    <property type="match status" value="1"/>
</dbReference>
<dbReference type="NCBIfam" id="TIGR01509">
    <property type="entry name" value="HAD-SF-IA-v3"/>
    <property type="match status" value="1"/>
</dbReference>
<dbReference type="Gene3D" id="1.10.150.450">
    <property type="match status" value="1"/>
</dbReference>
<dbReference type="GO" id="GO:0016787">
    <property type="term" value="F:hydrolase activity"/>
    <property type="evidence" value="ECO:0007669"/>
    <property type="project" value="UniProtKB-KW"/>
</dbReference>
<dbReference type="PANTHER" id="PTHR12725:SF117">
    <property type="entry name" value="HALOACID DEHALOGENASE-LIKE HYDROLASE"/>
    <property type="match status" value="1"/>
</dbReference>
<dbReference type="InterPro" id="IPR036412">
    <property type="entry name" value="HAD-like_sf"/>
</dbReference>
<name>A0A1M5NUZ0_9HYPH</name>
<evidence type="ECO:0000313" key="1">
    <source>
        <dbReference type="EMBL" id="SHG93320.1"/>
    </source>
</evidence>
<dbReference type="SUPFAM" id="SSF56784">
    <property type="entry name" value="HAD-like"/>
    <property type="match status" value="1"/>
</dbReference>
<keyword evidence="1" id="KW-0378">Hydrolase</keyword>
<sequence>MDKPPLRDQPDLERFAPVRSWVFDLDNTLYPRHTNLFAQVDVRIRDYVQKLLSLGQAEAQLLQRDYYRRYGTTLRGLMVEHGIAPDDFLEYVHDIDHSPVEADPVLANAIARLPGKRYILTNGSRVHAEKVMARLGLGSGFEDIFDIARADLVPKPHPDTYARFLAENGVVPGEAAMFEDLARNLEVPKALGMATVLIVPRGTEPILAEAWETEGSEGAHIDYLTDDLGGFLTRIVDGLAARTTSP</sequence>
<dbReference type="AlphaFoldDB" id="A0A1M5NUZ0"/>